<dbReference type="EMBL" id="LIAE01008458">
    <property type="protein sequence ID" value="PAV73866.1"/>
    <property type="molecule type" value="Genomic_DNA"/>
</dbReference>
<evidence type="ECO:0000313" key="1">
    <source>
        <dbReference type="EMBL" id="PAV73866.1"/>
    </source>
</evidence>
<dbReference type="AlphaFoldDB" id="A0A2A2KIJ3"/>
<gene>
    <name evidence="1" type="ORF">WR25_16055</name>
</gene>
<dbReference type="Proteomes" id="UP000218231">
    <property type="component" value="Unassembled WGS sequence"/>
</dbReference>
<sequence>MEEYPYLVDDISGVFGETSKAAMEAMKLPDSVPDVDTEFRKVEKAKPEQIRGLLEHLGGFQLFSNLPTEIKTLIVCDYCDYKARFMLKHVNKQCHQICSKKLEYYDLLRIQHYDPVNTRRFHNQLTDHIWWVEIERVCRRWTPRGTSTTAIENNFKREFIQKVDGVLVTNGNAFFPEKSEKNKLYMDGRKVRDMAFQYFLYLLKSATVKRLDIYMNKLMHEEKAALLNVLESHPANVNSNLKLLPCRKMRLQVDDYSTTEWVVDRLPERMDVLVVSGFTYERRKVPSEVPHYSREFFDKPQVMTCRNLDVYERCEIEPEQFLKLETNCLRFSNITAIERCLNAYIKHWSSIEIDKLVELKFWRPSNAPGIQLALLLDGLNFVDFDEHCANGDKWLRNFKNGFTMKHGHQGTRHLIMPNKKSSPQRAVLSIHSELIFFVAIMMKGLNRYIMDPTQMIWKRSLRSAGNL</sequence>
<proteinExistence type="predicted"/>
<reference evidence="1 2" key="1">
    <citation type="journal article" date="2017" name="Curr. Biol.">
        <title>Genome architecture and evolution of a unichromosomal asexual nematode.</title>
        <authorList>
            <person name="Fradin H."/>
            <person name="Zegar C."/>
            <person name="Gutwein M."/>
            <person name="Lucas J."/>
            <person name="Kovtun M."/>
            <person name="Corcoran D."/>
            <person name="Baugh L.R."/>
            <person name="Kiontke K."/>
            <person name="Gunsalus K."/>
            <person name="Fitch D.H."/>
            <person name="Piano F."/>
        </authorList>
    </citation>
    <scope>NUCLEOTIDE SEQUENCE [LARGE SCALE GENOMIC DNA]</scope>
    <source>
        <strain evidence="1">PF1309</strain>
    </source>
</reference>
<keyword evidence="2" id="KW-1185">Reference proteome</keyword>
<accession>A0A2A2KIJ3</accession>
<comment type="caution">
    <text evidence="1">The sequence shown here is derived from an EMBL/GenBank/DDBJ whole genome shotgun (WGS) entry which is preliminary data.</text>
</comment>
<name>A0A2A2KIJ3_9BILA</name>
<evidence type="ECO:0000313" key="2">
    <source>
        <dbReference type="Proteomes" id="UP000218231"/>
    </source>
</evidence>
<organism evidence="1 2">
    <name type="scientific">Diploscapter pachys</name>
    <dbReference type="NCBI Taxonomy" id="2018661"/>
    <lineage>
        <taxon>Eukaryota</taxon>
        <taxon>Metazoa</taxon>
        <taxon>Ecdysozoa</taxon>
        <taxon>Nematoda</taxon>
        <taxon>Chromadorea</taxon>
        <taxon>Rhabditida</taxon>
        <taxon>Rhabditina</taxon>
        <taxon>Rhabditomorpha</taxon>
        <taxon>Rhabditoidea</taxon>
        <taxon>Rhabditidae</taxon>
        <taxon>Diploscapter</taxon>
    </lineage>
</organism>
<evidence type="ECO:0008006" key="3">
    <source>
        <dbReference type="Google" id="ProtNLM"/>
    </source>
</evidence>
<protein>
    <recommendedName>
        <fullName evidence="3">F-box domain-containing protein</fullName>
    </recommendedName>
</protein>